<dbReference type="SUPFAM" id="SSF47598">
    <property type="entry name" value="Ribbon-helix-helix"/>
    <property type="match status" value="1"/>
</dbReference>
<dbReference type="InterPro" id="IPR010985">
    <property type="entry name" value="Ribbon_hlx_hlx"/>
</dbReference>
<name>A0A848HB79_9BURK</name>
<accession>A0A848HB79</accession>
<dbReference type="PANTHER" id="PTHR36582:SF2">
    <property type="entry name" value="ANTITOXIN PARD"/>
    <property type="match status" value="1"/>
</dbReference>
<keyword evidence="4" id="KW-1185">Reference proteome</keyword>
<proteinExistence type="inferred from homology"/>
<dbReference type="EMBL" id="JABBFX010000001">
    <property type="protein sequence ID" value="NML45733.1"/>
    <property type="molecule type" value="Genomic_DNA"/>
</dbReference>
<dbReference type="Pfam" id="PF03693">
    <property type="entry name" value="ParD_antitoxin"/>
    <property type="match status" value="1"/>
</dbReference>
<comment type="caution">
    <text evidence="3">The sequence shown here is derived from an EMBL/GenBank/DDBJ whole genome shotgun (WGS) entry which is preliminary data.</text>
</comment>
<reference evidence="3 4" key="1">
    <citation type="submission" date="2020-04" db="EMBL/GenBank/DDBJ databases">
        <title>Ramlibacter sp. G-1-2-2 isolated from soil.</title>
        <authorList>
            <person name="Dahal R.H."/>
        </authorList>
    </citation>
    <scope>NUCLEOTIDE SEQUENCE [LARGE SCALE GENOMIC DNA]</scope>
    <source>
        <strain evidence="3 4">G-1-2-2</strain>
    </source>
</reference>
<dbReference type="PANTHER" id="PTHR36582">
    <property type="entry name" value="ANTITOXIN PARD"/>
    <property type="match status" value="1"/>
</dbReference>
<dbReference type="InterPro" id="IPR013321">
    <property type="entry name" value="Arc_rbn_hlx_hlx"/>
</dbReference>
<evidence type="ECO:0000256" key="2">
    <source>
        <dbReference type="SAM" id="MobiDB-lite"/>
    </source>
</evidence>
<comment type="similarity">
    <text evidence="1">Belongs to the ParD antitoxin family.</text>
</comment>
<evidence type="ECO:0000256" key="1">
    <source>
        <dbReference type="ARBA" id="ARBA00008580"/>
    </source>
</evidence>
<evidence type="ECO:0000313" key="3">
    <source>
        <dbReference type="EMBL" id="NML45733.1"/>
    </source>
</evidence>
<dbReference type="Proteomes" id="UP000541185">
    <property type="component" value="Unassembled WGS sequence"/>
</dbReference>
<dbReference type="NCBIfam" id="TIGR02606">
    <property type="entry name" value="antidote_CC2985"/>
    <property type="match status" value="1"/>
</dbReference>
<dbReference type="Gene3D" id="1.10.1220.10">
    <property type="entry name" value="Met repressor-like"/>
    <property type="match status" value="1"/>
</dbReference>
<evidence type="ECO:0000313" key="4">
    <source>
        <dbReference type="Proteomes" id="UP000541185"/>
    </source>
</evidence>
<gene>
    <name evidence="3" type="ORF">HHL11_18435</name>
</gene>
<protein>
    <submittedName>
        <fullName evidence="3">Type II toxin-antitoxin system ParD family antitoxin</fullName>
    </submittedName>
</protein>
<dbReference type="CDD" id="cd22231">
    <property type="entry name" value="RHH_NikR_HicB-like"/>
    <property type="match status" value="1"/>
</dbReference>
<dbReference type="InterPro" id="IPR022789">
    <property type="entry name" value="ParD"/>
</dbReference>
<feature type="region of interest" description="Disordered" evidence="2">
    <location>
        <begin position="70"/>
        <end position="91"/>
    </location>
</feature>
<dbReference type="AlphaFoldDB" id="A0A848HB79"/>
<dbReference type="GO" id="GO:0006355">
    <property type="term" value="P:regulation of DNA-templated transcription"/>
    <property type="evidence" value="ECO:0007669"/>
    <property type="project" value="InterPro"/>
</dbReference>
<organism evidence="3 4">
    <name type="scientific">Ramlibacter agri</name>
    <dbReference type="NCBI Taxonomy" id="2728837"/>
    <lineage>
        <taxon>Bacteria</taxon>
        <taxon>Pseudomonadati</taxon>
        <taxon>Pseudomonadota</taxon>
        <taxon>Betaproteobacteria</taxon>
        <taxon>Burkholderiales</taxon>
        <taxon>Comamonadaceae</taxon>
        <taxon>Ramlibacter</taxon>
    </lineage>
</organism>
<sequence>MGTMNVSLPEGMKEFVDQQVAERGYGTSSEYIRDLIRREQDRLQLRNLILEGATAPRTGEADAVYFDGLRDRVRGKSAPPSSKKTTTPRKR</sequence>